<accession>A0A833P3G3</accession>
<evidence type="ECO:0000313" key="4">
    <source>
        <dbReference type="Proteomes" id="UP000488506"/>
    </source>
</evidence>
<evidence type="ECO:0000256" key="1">
    <source>
        <dbReference type="ARBA" id="ARBA00007637"/>
    </source>
</evidence>
<dbReference type="EMBL" id="WPAF01000005">
    <property type="protein sequence ID" value="KAF0134732.1"/>
    <property type="molecule type" value="Genomic_DNA"/>
</dbReference>
<reference evidence="3 4" key="1">
    <citation type="submission" date="2019-12" db="EMBL/GenBank/DDBJ databases">
        <authorList>
            <person name="Wolfe R."/>
            <person name="Danczak R."/>
            <person name="Wilkins M."/>
        </authorList>
    </citation>
    <scope>NUCLEOTIDE SEQUENCE [LARGE SCALE GENOMIC DNA]</scope>
    <source>
        <strain evidence="3">X2_MaxBin.013</strain>
    </source>
</reference>
<dbReference type="SUPFAM" id="SSF51735">
    <property type="entry name" value="NAD(P)-binding Rossmann-fold domains"/>
    <property type="match status" value="1"/>
</dbReference>
<organism evidence="3 4">
    <name type="scientific">Candidatus Saganbacteria bacterium</name>
    <dbReference type="NCBI Taxonomy" id="2575572"/>
    <lineage>
        <taxon>Bacteria</taxon>
        <taxon>Bacillati</taxon>
        <taxon>Saganbacteria</taxon>
    </lineage>
</organism>
<dbReference type="AlphaFoldDB" id="A0A833P3G3"/>
<comment type="similarity">
    <text evidence="1">Belongs to the NAD(P)-dependent epimerase/dehydratase family.</text>
</comment>
<evidence type="ECO:0000259" key="2">
    <source>
        <dbReference type="Pfam" id="PF01370"/>
    </source>
</evidence>
<comment type="caution">
    <text evidence="3">The sequence shown here is derived from an EMBL/GenBank/DDBJ whole genome shotgun (WGS) entry which is preliminary data.</text>
</comment>
<dbReference type="Gene3D" id="3.90.25.10">
    <property type="entry name" value="UDP-galactose 4-epimerase, domain 1"/>
    <property type="match status" value="1"/>
</dbReference>
<dbReference type="InterPro" id="IPR036291">
    <property type="entry name" value="NAD(P)-bd_dom_sf"/>
</dbReference>
<evidence type="ECO:0000313" key="3">
    <source>
        <dbReference type="EMBL" id="KAF0134732.1"/>
    </source>
</evidence>
<proteinExistence type="inferred from homology"/>
<sequence>MKILVTGGAGFIGSNVIDSCIELGHEVAIIDNLSTGKEQNINPKAKFFNADIRDQKIFDLLSEFKPDIINHHAAQIDVRKSVTDPIFTSEVNEIGTLNLLNAAIKANVKKVIFASTGGAIYGEISKKEGADENHPQLPISPYAITKRSAEMFLHFYYATYGLNYTVLRYGNVYGPRQDPLGEAGVIAIFIGKLSKAEEPTIYGNGKQLRDYVFVKDVSEANVLALSKGDGKILNVGSGVGTSVNELFNHLKNIMGFKGNAKYAPPRAGELDRSVLNPGLIKKELGFKVRTSIKEGLEKTVLWHKQQ</sequence>
<name>A0A833P3G3_UNCSA</name>
<dbReference type="InterPro" id="IPR001509">
    <property type="entry name" value="Epimerase_deHydtase"/>
</dbReference>
<dbReference type="PANTHER" id="PTHR43000">
    <property type="entry name" value="DTDP-D-GLUCOSE 4,6-DEHYDRATASE-RELATED"/>
    <property type="match status" value="1"/>
</dbReference>
<feature type="domain" description="NAD-dependent epimerase/dehydratase" evidence="2">
    <location>
        <begin position="3"/>
        <end position="236"/>
    </location>
</feature>
<gene>
    <name evidence="3" type="ORF">FD145_449</name>
</gene>
<protein>
    <submittedName>
        <fullName evidence="3">UDP-glucose 4-epimerase</fullName>
    </submittedName>
</protein>
<dbReference type="Proteomes" id="UP000488506">
    <property type="component" value="Unassembled WGS sequence"/>
</dbReference>
<dbReference type="Gene3D" id="3.40.50.720">
    <property type="entry name" value="NAD(P)-binding Rossmann-like Domain"/>
    <property type="match status" value="1"/>
</dbReference>
<dbReference type="Pfam" id="PF01370">
    <property type="entry name" value="Epimerase"/>
    <property type="match status" value="1"/>
</dbReference>